<gene>
    <name evidence="2" type="ORF">FHS52_002929</name>
</gene>
<comment type="caution">
    <text evidence="2">The sequence shown here is derived from an EMBL/GenBank/DDBJ whole genome shotgun (WGS) entry which is preliminary data.</text>
</comment>
<dbReference type="InterPro" id="IPR011059">
    <property type="entry name" value="Metal-dep_hydrolase_composite"/>
</dbReference>
<feature type="domain" description="Amidohydrolase 3" evidence="1">
    <location>
        <begin position="41"/>
        <end position="441"/>
    </location>
</feature>
<protein>
    <submittedName>
        <fullName evidence="2">Amidohydrolase YtcJ</fullName>
    </submittedName>
</protein>
<dbReference type="EMBL" id="JACICE010000004">
    <property type="protein sequence ID" value="MBB3776936.1"/>
    <property type="molecule type" value="Genomic_DNA"/>
</dbReference>
<evidence type="ECO:0000313" key="2">
    <source>
        <dbReference type="EMBL" id="MBB3776936.1"/>
    </source>
</evidence>
<dbReference type="Gene3D" id="2.30.40.10">
    <property type="entry name" value="Urease, subunit C, domain 1"/>
    <property type="match status" value="1"/>
</dbReference>
<proteinExistence type="predicted"/>
<dbReference type="SUPFAM" id="SSF51556">
    <property type="entry name" value="Metallo-dependent hydrolases"/>
    <property type="match status" value="1"/>
</dbReference>
<dbReference type="Proteomes" id="UP000548685">
    <property type="component" value="Unassembled WGS sequence"/>
</dbReference>
<keyword evidence="3" id="KW-1185">Reference proteome</keyword>
<dbReference type="InterPro" id="IPR032466">
    <property type="entry name" value="Metal_Hydrolase"/>
</dbReference>
<reference evidence="2 3" key="1">
    <citation type="submission" date="2020-08" db="EMBL/GenBank/DDBJ databases">
        <title>Genomic Encyclopedia of Type Strains, Phase IV (KMG-IV): sequencing the most valuable type-strain genomes for metagenomic binning, comparative biology and taxonomic classification.</title>
        <authorList>
            <person name="Goeker M."/>
        </authorList>
    </citation>
    <scope>NUCLEOTIDE SEQUENCE [LARGE SCALE GENOMIC DNA]</scope>
    <source>
        <strain evidence="2 3">DSM 8510</strain>
    </source>
</reference>
<dbReference type="Gene3D" id="3.20.20.140">
    <property type="entry name" value="Metal-dependent hydrolases"/>
    <property type="match status" value="2"/>
</dbReference>
<dbReference type="SUPFAM" id="SSF51338">
    <property type="entry name" value="Composite domain of metallo-dependent hydrolases"/>
    <property type="match status" value="1"/>
</dbReference>
<sequence length="444" mass="46911">MMIVIRNVRPWGGEATDVAIVDGVVSAVGSGLPGGTAEIEGKGDLLLPGLHDHHLHILALAARKRSVGLAGLVRQDDVCAALRSAPPGPCVRAVDYDERAAGVPDRHVLDRWVADRPLRLADRTGALRVLNSAALAMIGDRQWPPGCERGANGEPTGRFWREDQWLASALPSAPPELAELGSELVAMGLTGLTDAGARNGPAEAALLAGALPQRLVMMGSEELEAGKGYVLGPLKLLLDEREPPEPDALANRIRWARDERRAVAAHCVTEGELALYLAALELAGGARAGDRIEHGGMIPATFVPTIAEAGLMVVTNPAFLHDRGDRYRATVKQDQWPELYPAAGLARAGIGLLAGSDAPYASVDPWLGMRSARDRLTASGEIIGPDERLGGLAALQLYCSGQIEAGTPADLILCKGKLSDVLAELSADRVRLTMIAGNMVFSRD</sequence>
<accession>A0ABR6I2K5</accession>
<dbReference type="PANTHER" id="PTHR22642:SF2">
    <property type="entry name" value="PROTEIN LONG AFTER FAR-RED 3"/>
    <property type="match status" value="1"/>
</dbReference>
<organism evidence="2 3">
    <name type="scientific">Erythrobacter ramosus</name>
    <dbReference type="NCBI Taxonomy" id="35811"/>
    <lineage>
        <taxon>Bacteria</taxon>
        <taxon>Pseudomonadati</taxon>
        <taxon>Pseudomonadota</taxon>
        <taxon>Alphaproteobacteria</taxon>
        <taxon>Sphingomonadales</taxon>
        <taxon>Erythrobacteraceae</taxon>
        <taxon>Erythrobacter/Porphyrobacter group</taxon>
        <taxon>Erythrobacter</taxon>
    </lineage>
</organism>
<dbReference type="Gene3D" id="3.10.310.70">
    <property type="match status" value="1"/>
</dbReference>
<dbReference type="PANTHER" id="PTHR22642">
    <property type="entry name" value="IMIDAZOLONEPROPIONASE"/>
    <property type="match status" value="1"/>
</dbReference>
<name>A0ABR6I2K5_9SPHN</name>
<evidence type="ECO:0000313" key="3">
    <source>
        <dbReference type="Proteomes" id="UP000548685"/>
    </source>
</evidence>
<dbReference type="InterPro" id="IPR013108">
    <property type="entry name" value="Amidohydro_3"/>
</dbReference>
<evidence type="ECO:0000259" key="1">
    <source>
        <dbReference type="Pfam" id="PF07969"/>
    </source>
</evidence>
<dbReference type="Pfam" id="PF07969">
    <property type="entry name" value="Amidohydro_3"/>
    <property type="match status" value="1"/>
</dbReference>